<dbReference type="SUPFAM" id="SSF46689">
    <property type="entry name" value="Homeodomain-like"/>
    <property type="match status" value="1"/>
</dbReference>
<evidence type="ECO:0000259" key="5">
    <source>
        <dbReference type="PROSITE" id="PS50977"/>
    </source>
</evidence>
<dbReference type="Pfam" id="PF00440">
    <property type="entry name" value="TetR_N"/>
    <property type="match status" value="1"/>
</dbReference>
<dbReference type="PANTHER" id="PTHR47506">
    <property type="entry name" value="TRANSCRIPTIONAL REGULATORY PROTEIN"/>
    <property type="match status" value="1"/>
</dbReference>
<evidence type="ECO:0000256" key="4">
    <source>
        <dbReference type="PROSITE-ProRule" id="PRU00335"/>
    </source>
</evidence>
<dbReference type="EMBL" id="CP159578">
    <property type="protein sequence ID" value="XCJ79214.1"/>
    <property type="molecule type" value="Genomic_DNA"/>
</dbReference>
<reference evidence="6" key="1">
    <citation type="submission" date="2024-06" db="EMBL/GenBank/DDBJ databases">
        <title>Complete genome of Salinicola endophyticus HNIBRBA4755.</title>
        <authorList>
            <person name="Shin S.Y."/>
            <person name="Kang H."/>
            <person name="Song J."/>
        </authorList>
    </citation>
    <scope>NUCLEOTIDE SEQUENCE</scope>
    <source>
        <strain evidence="6">HNIBRBA4755</strain>
    </source>
</reference>
<dbReference type="Gene3D" id="1.10.357.10">
    <property type="entry name" value="Tetracycline Repressor, domain 2"/>
    <property type="match status" value="1"/>
</dbReference>
<organism evidence="6">
    <name type="scientific">Salinicola endophyticus</name>
    <dbReference type="NCBI Taxonomy" id="1949083"/>
    <lineage>
        <taxon>Bacteria</taxon>
        <taxon>Pseudomonadati</taxon>
        <taxon>Pseudomonadota</taxon>
        <taxon>Gammaproteobacteria</taxon>
        <taxon>Oceanospirillales</taxon>
        <taxon>Halomonadaceae</taxon>
        <taxon>Salinicola</taxon>
    </lineage>
</organism>
<keyword evidence="1" id="KW-0805">Transcription regulation</keyword>
<sequence length="189" mass="21302">MMTQTSETTPPYTGKREAIVEAAAIVFARYGFARTSMADLAQAVGMSRTALYPLFRNKRDVFDAVIRHAIAKTIAAIRQELDQHETLDAKLRFALVDWIVRGYEFVHAMPDARDLFDFSVPAVQEAYTAMEALLADIMAAHVNRPDIDVRLLARIKTATFRSLKEIAVDTDDLRRMIDLEITLIVASLR</sequence>
<keyword evidence="3" id="KW-0804">Transcription</keyword>
<dbReference type="PRINTS" id="PR00455">
    <property type="entry name" value="HTHTETR"/>
</dbReference>
<dbReference type="InterPro" id="IPR009057">
    <property type="entry name" value="Homeodomain-like_sf"/>
</dbReference>
<dbReference type="InterPro" id="IPR001647">
    <property type="entry name" value="HTH_TetR"/>
</dbReference>
<feature type="domain" description="HTH tetR-type" evidence="5">
    <location>
        <begin position="13"/>
        <end position="73"/>
    </location>
</feature>
<evidence type="ECO:0000256" key="1">
    <source>
        <dbReference type="ARBA" id="ARBA00023015"/>
    </source>
</evidence>
<evidence type="ECO:0000313" key="6">
    <source>
        <dbReference type="EMBL" id="XCJ79214.1"/>
    </source>
</evidence>
<dbReference type="PANTHER" id="PTHR47506:SF6">
    <property type="entry name" value="HTH-TYPE TRANSCRIPTIONAL REPRESSOR NEMR"/>
    <property type="match status" value="1"/>
</dbReference>
<protein>
    <submittedName>
        <fullName evidence="6">Helix-turn-helix domain-containing protein</fullName>
    </submittedName>
</protein>
<accession>A0AB74UCM0</accession>
<proteinExistence type="predicted"/>
<dbReference type="AlphaFoldDB" id="A0AB74UCM0"/>
<evidence type="ECO:0000256" key="3">
    <source>
        <dbReference type="ARBA" id="ARBA00023163"/>
    </source>
</evidence>
<dbReference type="GO" id="GO:0003677">
    <property type="term" value="F:DNA binding"/>
    <property type="evidence" value="ECO:0007669"/>
    <property type="project" value="UniProtKB-UniRule"/>
</dbReference>
<name>A0AB74UCM0_9GAMM</name>
<feature type="DNA-binding region" description="H-T-H motif" evidence="4">
    <location>
        <begin position="36"/>
        <end position="55"/>
    </location>
</feature>
<evidence type="ECO:0000256" key="2">
    <source>
        <dbReference type="ARBA" id="ARBA00023125"/>
    </source>
</evidence>
<dbReference type="PROSITE" id="PS50977">
    <property type="entry name" value="HTH_TETR_2"/>
    <property type="match status" value="1"/>
</dbReference>
<keyword evidence="2 4" id="KW-0238">DNA-binding</keyword>
<gene>
    <name evidence="6" type="ORF">ABV408_17500</name>
</gene>
<dbReference type="RefSeq" id="WP_353980160.1">
    <property type="nucleotide sequence ID" value="NZ_CP159578.1"/>
</dbReference>